<organism evidence="1 2">
    <name type="scientific">Papilio xuthus</name>
    <name type="common">Asian swallowtail butterfly</name>
    <dbReference type="NCBI Taxonomy" id="66420"/>
    <lineage>
        <taxon>Eukaryota</taxon>
        <taxon>Metazoa</taxon>
        <taxon>Ecdysozoa</taxon>
        <taxon>Arthropoda</taxon>
        <taxon>Hexapoda</taxon>
        <taxon>Insecta</taxon>
        <taxon>Pterygota</taxon>
        <taxon>Neoptera</taxon>
        <taxon>Endopterygota</taxon>
        <taxon>Lepidoptera</taxon>
        <taxon>Glossata</taxon>
        <taxon>Ditrysia</taxon>
        <taxon>Papilionoidea</taxon>
        <taxon>Papilionidae</taxon>
        <taxon>Papilioninae</taxon>
        <taxon>Papilio</taxon>
    </lineage>
</organism>
<protein>
    <submittedName>
        <fullName evidence="1">Uncharacterized protein</fullName>
    </submittedName>
</protein>
<name>A0A194PWX8_PAPXU</name>
<dbReference type="AlphaFoldDB" id="A0A194PWX8"/>
<evidence type="ECO:0000313" key="2">
    <source>
        <dbReference type="Proteomes" id="UP000053268"/>
    </source>
</evidence>
<sequence length="33" mass="3591">MSRQLFRSTVVAWQRSGSGVSNSAGQRVAKAHM</sequence>
<reference evidence="1 2" key="1">
    <citation type="journal article" date="2015" name="Nat. Commun.">
        <title>Outbred genome sequencing and CRISPR/Cas9 gene editing in butterflies.</title>
        <authorList>
            <person name="Li X."/>
            <person name="Fan D."/>
            <person name="Zhang W."/>
            <person name="Liu G."/>
            <person name="Zhang L."/>
            <person name="Zhao L."/>
            <person name="Fang X."/>
            <person name="Chen L."/>
            <person name="Dong Y."/>
            <person name="Chen Y."/>
            <person name="Ding Y."/>
            <person name="Zhao R."/>
            <person name="Feng M."/>
            <person name="Zhu Y."/>
            <person name="Feng Y."/>
            <person name="Jiang X."/>
            <person name="Zhu D."/>
            <person name="Xiang H."/>
            <person name="Feng X."/>
            <person name="Li S."/>
            <person name="Wang J."/>
            <person name="Zhang G."/>
            <person name="Kronforst M.R."/>
            <person name="Wang W."/>
        </authorList>
    </citation>
    <scope>NUCLEOTIDE SEQUENCE [LARGE SCALE GENOMIC DNA]</scope>
    <source>
        <strain evidence="1">Ya'a_city_454_Px</strain>
        <tissue evidence="1">Whole body</tissue>
    </source>
</reference>
<proteinExistence type="predicted"/>
<gene>
    <name evidence="1" type="ORF">RR46_07270</name>
</gene>
<evidence type="ECO:0000313" key="1">
    <source>
        <dbReference type="EMBL" id="KPI97523.1"/>
    </source>
</evidence>
<accession>A0A194PWX8</accession>
<keyword evidence="2" id="KW-1185">Reference proteome</keyword>
<dbReference type="Proteomes" id="UP000053268">
    <property type="component" value="Unassembled WGS sequence"/>
</dbReference>
<dbReference type="EMBL" id="KQ459589">
    <property type="protein sequence ID" value="KPI97523.1"/>
    <property type="molecule type" value="Genomic_DNA"/>
</dbReference>